<reference evidence="1" key="1">
    <citation type="submission" date="2020-05" db="EMBL/GenBank/DDBJ databases">
        <authorList>
            <person name="Chiriac C."/>
            <person name="Salcher M."/>
            <person name="Ghai R."/>
            <person name="Kavagutti S V."/>
        </authorList>
    </citation>
    <scope>NUCLEOTIDE SEQUENCE</scope>
</reference>
<dbReference type="AlphaFoldDB" id="A0A6J7NJJ7"/>
<protein>
    <submittedName>
        <fullName evidence="1">Unannotated protein</fullName>
    </submittedName>
</protein>
<evidence type="ECO:0000313" key="1">
    <source>
        <dbReference type="EMBL" id="CAB4990124.1"/>
    </source>
</evidence>
<gene>
    <name evidence="1" type="ORF">UFOPK3984_00960</name>
</gene>
<sequence length="106" mass="11243">MFPERNAVTAAVGSESLTNLISVNFGANPKYLGFLTIVRETFGLNSLTMNGPEELGFTLNVATSLTLIILIPASATGRSALGVERLNTTSFPDVVTLVTILTLLRS</sequence>
<accession>A0A6J7NJJ7</accession>
<name>A0A6J7NJJ7_9ZZZZ</name>
<proteinExistence type="predicted"/>
<dbReference type="EMBL" id="CAFBOP010000058">
    <property type="protein sequence ID" value="CAB4990124.1"/>
    <property type="molecule type" value="Genomic_DNA"/>
</dbReference>
<organism evidence="1">
    <name type="scientific">freshwater metagenome</name>
    <dbReference type="NCBI Taxonomy" id="449393"/>
    <lineage>
        <taxon>unclassified sequences</taxon>
        <taxon>metagenomes</taxon>
        <taxon>ecological metagenomes</taxon>
    </lineage>
</organism>